<dbReference type="PROSITE" id="PS51774">
    <property type="entry name" value="NAB"/>
    <property type="match status" value="1"/>
</dbReference>
<dbReference type="EnsemblPlants" id="KRH32049">
    <property type="protein sequence ID" value="KRH32049"/>
    <property type="gene ID" value="GLYMA_10G028800"/>
</dbReference>
<dbReference type="STRING" id="3847.A0A0R0HNL5"/>
<evidence type="ECO:0000313" key="6">
    <source>
        <dbReference type="EMBL" id="KRH32049.1"/>
    </source>
</evidence>
<organism evidence="6">
    <name type="scientific">Glycine max</name>
    <name type="common">Soybean</name>
    <name type="synonym">Glycine hispida</name>
    <dbReference type="NCBI Taxonomy" id="3847"/>
    <lineage>
        <taxon>Eukaryota</taxon>
        <taxon>Viridiplantae</taxon>
        <taxon>Streptophyta</taxon>
        <taxon>Embryophyta</taxon>
        <taxon>Tracheophyta</taxon>
        <taxon>Spermatophyta</taxon>
        <taxon>Magnoliopsida</taxon>
        <taxon>eudicotyledons</taxon>
        <taxon>Gunneridae</taxon>
        <taxon>Pentapetalae</taxon>
        <taxon>rosids</taxon>
        <taxon>fabids</taxon>
        <taxon>Fabales</taxon>
        <taxon>Fabaceae</taxon>
        <taxon>Papilionoideae</taxon>
        <taxon>50 kb inversion clade</taxon>
        <taxon>NPAAA clade</taxon>
        <taxon>indigoferoid/millettioid clade</taxon>
        <taxon>Phaseoleae</taxon>
        <taxon>Glycine</taxon>
        <taxon>Glycine subgen. Soja</taxon>
    </lineage>
</organism>
<feature type="coiled-coil region" evidence="3">
    <location>
        <begin position="1075"/>
        <end position="1102"/>
    </location>
</feature>
<reference evidence="6 7" key="1">
    <citation type="journal article" date="2010" name="Nature">
        <title>Genome sequence of the palaeopolyploid soybean.</title>
        <authorList>
            <person name="Schmutz J."/>
            <person name="Cannon S.B."/>
            <person name="Schlueter J."/>
            <person name="Ma J."/>
            <person name="Mitros T."/>
            <person name="Nelson W."/>
            <person name="Hyten D.L."/>
            <person name="Song Q."/>
            <person name="Thelen J.J."/>
            <person name="Cheng J."/>
            <person name="Xu D."/>
            <person name="Hellsten U."/>
            <person name="May G.D."/>
            <person name="Yu Y."/>
            <person name="Sakurai T."/>
            <person name="Umezawa T."/>
            <person name="Bhattacharyya M.K."/>
            <person name="Sandhu D."/>
            <person name="Valliyodan B."/>
            <person name="Lindquist E."/>
            <person name="Peto M."/>
            <person name="Grant D."/>
            <person name="Shu S."/>
            <person name="Goodstein D."/>
            <person name="Barry K."/>
            <person name="Futrell-Griggs M."/>
            <person name="Abernathy B."/>
            <person name="Du J."/>
            <person name="Tian Z."/>
            <person name="Zhu L."/>
            <person name="Gill N."/>
            <person name="Joshi T."/>
            <person name="Libault M."/>
            <person name="Sethuraman A."/>
            <person name="Zhang X.-C."/>
            <person name="Shinozaki K."/>
            <person name="Nguyen H.T."/>
            <person name="Wing R.A."/>
            <person name="Cregan P."/>
            <person name="Specht J."/>
            <person name="Grimwood J."/>
            <person name="Rokhsar D."/>
            <person name="Stacey G."/>
            <person name="Shoemaker R.C."/>
            <person name="Jackson S.A."/>
        </authorList>
    </citation>
    <scope>NUCLEOTIDE SEQUENCE [LARGE SCALE GENOMIC DNA]</scope>
    <source>
        <strain evidence="7">cv. Williams 82</strain>
        <tissue evidence="6">Callus</tissue>
    </source>
</reference>
<dbReference type="EMBL" id="CM000843">
    <property type="protein sequence ID" value="KRH32049.1"/>
    <property type="molecule type" value="Genomic_DNA"/>
</dbReference>
<dbReference type="AlphaFoldDB" id="A0A0R0HNL5"/>
<feature type="coiled-coil region" evidence="3">
    <location>
        <begin position="1502"/>
        <end position="1543"/>
    </location>
</feature>
<dbReference type="Proteomes" id="UP000008827">
    <property type="component" value="Chromosome 10"/>
</dbReference>
<reference evidence="6" key="3">
    <citation type="submission" date="2018-07" db="EMBL/GenBank/DDBJ databases">
        <title>WGS assembly of Glycine max.</title>
        <authorList>
            <person name="Schmutz J."/>
            <person name="Cannon S."/>
            <person name="Schlueter J."/>
            <person name="Ma J."/>
            <person name="Mitros T."/>
            <person name="Nelson W."/>
            <person name="Hyten D."/>
            <person name="Song Q."/>
            <person name="Thelen J."/>
            <person name="Cheng J."/>
            <person name="Xu D."/>
            <person name="Hellsten U."/>
            <person name="May G."/>
            <person name="Yu Y."/>
            <person name="Sakurai T."/>
            <person name="Umezawa T."/>
            <person name="Bhattacharyya M."/>
            <person name="Sandhu D."/>
            <person name="Valliyodan B."/>
            <person name="Lindquist E."/>
            <person name="Peto M."/>
            <person name="Grant D."/>
            <person name="Shu S."/>
            <person name="Goodstein D."/>
            <person name="Barry K."/>
            <person name="Futrell-Griggs M."/>
            <person name="Abernathy B."/>
            <person name="Du J."/>
            <person name="Tian Z."/>
            <person name="Zhu L."/>
            <person name="Gill N."/>
            <person name="Joshi T."/>
            <person name="Libault M."/>
            <person name="Sethuraman A."/>
            <person name="Zhang X."/>
            <person name="Shinozaki K."/>
            <person name="Nguyen H."/>
            <person name="Wing R."/>
            <person name="Cregan P."/>
            <person name="Specht J."/>
            <person name="Grimwood J."/>
            <person name="Rokhsar D."/>
            <person name="Stacey G."/>
            <person name="Shoemaker R."/>
            <person name="Jackson S."/>
        </authorList>
    </citation>
    <scope>NUCLEOTIDE SEQUENCE</scope>
    <source>
        <tissue evidence="6">Callus</tissue>
    </source>
</reference>
<feature type="region of interest" description="Disordered" evidence="4">
    <location>
        <begin position="2154"/>
        <end position="2181"/>
    </location>
</feature>
<dbReference type="KEGG" id="gmx:100806987"/>
<evidence type="ECO:0000313" key="7">
    <source>
        <dbReference type="EnsemblPlants" id="KRH32049"/>
    </source>
</evidence>
<accession>A0A0R0HNL5</accession>
<keyword evidence="8" id="KW-1185">Reference proteome</keyword>
<feature type="region of interest" description="Disordered" evidence="4">
    <location>
        <begin position="1953"/>
        <end position="1979"/>
    </location>
</feature>
<name>A0A0R0HNL5_SOYBN</name>
<evidence type="ECO:0000256" key="4">
    <source>
        <dbReference type="SAM" id="MobiDB-lite"/>
    </source>
</evidence>
<dbReference type="InterPro" id="IPR011684">
    <property type="entry name" value="NAB"/>
</dbReference>
<feature type="coiled-coil region" evidence="3">
    <location>
        <begin position="681"/>
        <end position="764"/>
    </location>
</feature>
<evidence type="ECO:0000313" key="8">
    <source>
        <dbReference type="Proteomes" id="UP000008827"/>
    </source>
</evidence>
<dbReference type="GeneID" id="100806987"/>
<dbReference type="Gramene" id="KRH32049">
    <property type="protein sequence ID" value="KRH32049"/>
    <property type="gene ID" value="GLYMA_10G028800"/>
</dbReference>
<dbReference type="OrthoDB" id="10255522at2759"/>
<gene>
    <name evidence="7" type="primary">LOC100806987</name>
    <name evidence="6" type="ORF">GLYMA_10G028800</name>
</gene>
<evidence type="ECO:0000256" key="2">
    <source>
        <dbReference type="ARBA" id="ARBA00038006"/>
    </source>
</evidence>
<dbReference type="PANTHER" id="PTHR32258">
    <property type="entry name" value="PROTEIN NETWORKED 4A"/>
    <property type="match status" value="1"/>
</dbReference>
<feature type="compositionally biased region" description="Basic and acidic residues" evidence="4">
    <location>
        <begin position="124"/>
        <end position="135"/>
    </location>
</feature>
<evidence type="ECO:0000256" key="3">
    <source>
        <dbReference type="SAM" id="Coils"/>
    </source>
</evidence>
<feature type="coiled-coil region" evidence="3">
    <location>
        <begin position="223"/>
        <end position="446"/>
    </location>
</feature>
<keyword evidence="1 3" id="KW-0175">Coiled coil</keyword>
<dbReference type="GO" id="GO:0005886">
    <property type="term" value="C:plasma membrane"/>
    <property type="evidence" value="ECO:0000318"/>
    <property type="project" value="GO_Central"/>
</dbReference>
<dbReference type="Pfam" id="PF07765">
    <property type="entry name" value="KIP1"/>
    <property type="match status" value="1"/>
</dbReference>
<feature type="coiled-coil region" evidence="3">
    <location>
        <begin position="1621"/>
        <end position="1669"/>
    </location>
</feature>
<proteinExistence type="inferred from homology"/>
<protein>
    <recommendedName>
        <fullName evidence="5">NAB domain-containing protein</fullName>
    </recommendedName>
</protein>
<comment type="similarity">
    <text evidence="2">Belongs to the NET family.</text>
</comment>
<feature type="domain" description="NAB" evidence="5">
    <location>
        <begin position="13"/>
        <end position="93"/>
    </location>
</feature>
<dbReference type="SMR" id="A0A0R0HNL5"/>
<dbReference type="PANTHER" id="PTHR32258:SF20">
    <property type="entry name" value="KINASE INTERACTING (KIP1-LIKE) FAMILY PROTEIN"/>
    <property type="match status" value="1"/>
</dbReference>
<feature type="coiled-coil region" evidence="3">
    <location>
        <begin position="1173"/>
        <end position="1291"/>
    </location>
</feature>
<reference evidence="7" key="2">
    <citation type="submission" date="2018-02" db="UniProtKB">
        <authorList>
            <consortium name="EnsemblPlants"/>
        </authorList>
    </citation>
    <scope>IDENTIFICATION</scope>
    <source>
        <strain evidence="7">Williams 82</strain>
    </source>
</reference>
<feature type="coiled-coil region" evidence="3">
    <location>
        <begin position="853"/>
        <end position="891"/>
    </location>
</feature>
<dbReference type="GO" id="GO:0051015">
    <property type="term" value="F:actin filament binding"/>
    <property type="evidence" value="ECO:0000318"/>
    <property type="project" value="GO_Central"/>
</dbReference>
<sequence length="2181" mass="251393">MATKSQANSRRMYSWWWDSHISPKNSKWLQENLTDMDAKVKQMIKLIEEDADSFARRAEMYYKKRPELMKMVEEFYRAYRALAERYDHATGVIRHAHRTMSEAFPNQVPMMLTDDLPAVSPMETEPHTPEMRHPESAFLDPDEPQKDASAPFHAIKRNGGYAGEPYSPLNKTGLKQLNNLYIPGEHENLPKFARRGLNFFETQEESNEKNSGNNNNLSQSERVMKAETEILALKKAIAKLEDEKEAGLLQYQQSLEKLSNLELEVSTAQENSQRLDERASKAEAEVQALKEAQIKLQAESEASLLQYHECLEKISNLEKNISFAKKQSGELNERATRAETETESLKQDLARVEAEKEATLVQYNQCLETTSKLEERIKEAEENARRIKEHADIAEKEIKALKLEVTKLNEEKEDATLRYQQCLEIISSLEYKLSCAEEEVRSLNSKIVDGVEKLQSSEQKCLLLETSNHMLQSELQSLAQKMGSQSEELNEKQQELGRLWGCIQDERLRFMEAETAFQTLQQLHSQSQEELRSLASELTSKVEILGNVESRKQALEDEVLRVSEEKKILNEVKISSSLSIQNLQDEILNLRETIEKVEQEVELRIDERNALQQEIYCLKEELNDVNKKHEAMIEEVRSTDIDPQCFGSSVKKLQDENLRLKETCAADKGEKEALLVKLENMEKLLEKNTVLENSLSDLNAELDSVRGKVNVLEETCQSLLEEKSNLAAEKATLFSQLQSTTEKLEKLSEKSNLLENSLFDVNAELEGLRVKSKVLEDTCQSLDHEKSSIFQEKETLVSQLNITHQTLKDLEELHSLLELKHLELKGERESALQKVEELLVSLYSEREENSRVLKLNEDELAEKELQIHILQEDANCKKKEYEEELDRAIHAHLEIFILQKCVDDLEKKNFSLLVECQRLLEASRMSYKMISKLETENVQKQVHVNSLSEKIKILRIGLIQVLKTLDNNGGHFSEDMFEEDQMLLNHIYGKLQERQKSFDTVFNESQQMAIENSILITFLEQLKLKVENLVTQRDSLDEDFSIQSKQFLALQIEVQKVLENNQELKLTISKGAERMEVMTTEIDNLRKQLSDLEKSHNNLQEDSCKILEEKKSLTRSFLYLGEEKSNLEEEICVMIHETIAQSNISLIYENVIFEKLLELKELGEDLDKHCSANNDLDERLKVMVCKLENAEMENSHLKESFIKSNVELHLVESINDQLSCQISDEREMLHQKENELLEAAEMFRVLHTEKTELQRMVEDVKIKYDEARAMLEEQANQILKLSTDKDHQNEELTCLCEVNQKLESEMGYLRQELGETKLREKKLGDTVLKGTNEIEQWETQASTLFAELQISAVNETLLVGKVSELAEMFRVLHTEKTELQRMMENLKIKYDEAWVMLEEQANQILKLSSDKDHQNEELICLCEVNQKLESEMGYLRQELGETKLRERKLGDEVLKGTNEIEQWETQASTLFAELQISSVNETLLEGNVCELAEMFRVLHTEKTELQRMVENLKIKYDEAEVMLEEQANQILKLSTDKDHQNEELICLCEVNQKLESEMGYLRQELGETKLRERKLGDEVLKGTNEIEQWETQASILFAELQISAVNETLLEGNVCELAEMFRALHTEKTELQRMVEDLKIKYDEARAMLEEQANQILKLSSDKDHQNEELICLCEVNQKLESEMGYLRQELGDTKLREKKLGDEVLKRTNEIEQWETQASTLFAELQIFAVNETLFEGKVCELADACDNLEHRNYSKDMETEHLKERVSKLEVENGRLCEQLAAYVPAASALNDCITSLEMQSLAHEKPHDYEESKHFQVKSLVNNECTENGRQTDEDQTVMAPDALSYFQDMQRRINAIARTVKQLNESLKPKNEENIQASKHVTQADQARPSIPVTEIEVLPKDIMLDQISECSSYGISRRREILEADDQMLELWETADKDATIGKQAEKTQKMAAGNHQRGTTKEPKNRYPSTDSLVEKELSVDKLEVSRRLTLPREEGNQSKILERLDSDAQKLTNLQITIQDLMKKVEINEKSTKGKSVEFGEVKGQLEAAQENITKLFDANRKLMKNVEEGTVSSVGKDAAELGEIGSVSRRRVSEQARRESEKIGQLHLEVQRLQFLLLKLGEGKENKEKTKTADRSPRVLLRDYLYGGTRTNNQKKKKKLPFCSCVRPPTKGD</sequence>
<feature type="coiled-coil region" evidence="3">
    <location>
        <begin position="545"/>
        <end position="639"/>
    </location>
</feature>
<dbReference type="OMA" id="GRTRIME"/>
<feature type="region of interest" description="Disordered" evidence="4">
    <location>
        <begin position="122"/>
        <end position="149"/>
    </location>
</feature>
<dbReference type="SUPFAM" id="SSF57997">
    <property type="entry name" value="Tropomyosin"/>
    <property type="match status" value="1"/>
</dbReference>
<dbReference type="ExpressionAtlas" id="A0A0R0HNL5">
    <property type="expression patterns" value="baseline and differential"/>
</dbReference>
<evidence type="ECO:0000256" key="1">
    <source>
        <dbReference type="ARBA" id="ARBA00023054"/>
    </source>
</evidence>
<evidence type="ECO:0000259" key="5">
    <source>
        <dbReference type="PROSITE" id="PS51774"/>
    </source>
</evidence>
<dbReference type="RefSeq" id="XP_006588641.1">
    <property type="nucleotide sequence ID" value="XM_006588578.4"/>
</dbReference>
<dbReference type="InterPro" id="IPR051861">
    <property type="entry name" value="NET_actin-binding_domain"/>
</dbReference>